<protein>
    <submittedName>
        <fullName evidence="2">Uncharacterized protein</fullName>
    </submittedName>
</protein>
<sequence length="100" mass="10684">MTDSKRSPADREAAELPTEQGGLPGEYTPQVGQPIQHGREQSGAENDGELLISGVNTGPDRAERNTLSPTEERARLSIRAEQEEDEPADADAATGLDRGD</sequence>
<name>A0A431W4B4_9DEIO</name>
<dbReference type="RefSeq" id="WP_126351048.1">
    <property type="nucleotide sequence ID" value="NZ_CP086380.1"/>
</dbReference>
<comment type="caution">
    <text evidence="2">The sequence shown here is derived from an EMBL/GenBank/DDBJ whole genome shotgun (WGS) entry which is preliminary data.</text>
</comment>
<feature type="compositionally biased region" description="Basic and acidic residues" evidence="1">
    <location>
        <begin position="60"/>
        <end position="81"/>
    </location>
</feature>
<keyword evidence="3" id="KW-1185">Reference proteome</keyword>
<feature type="compositionally biased region" description="Basic and acidic residues" evidence="1">
    <location>
        <begin position="1"/>
        <end position="14"/>
    </location>
</feature>
<evidence type="ECO:0000313" key="2">
    <source>
        <dbReference type="EMBL" id="RTR30267.1"/>
    </source>
</evidence>
<reference evidence="2 3" key="1">
    <citation type="submission" date="2018-12" db="EMBL/GenBank/DDBJ databases">
        <title>Deinococcus radiophilus ATCC 27603 genome sequencing and assembly.</title>
        <authorList>
            <person name="Maclea K.S."/>
            <person name="Maynard C.R."/>
        </authorList>
    </citation>
    <scope>NUCLEOTIDE SEQUENCE [LARGE SCALE GENOMIC DNA]</scope>
    <source>
        <strain evidence="2 3">ATCC 27603</strain>
    </source>
</reference>
<evidence type="ECO:0000256" key="1">
    <source>
        <dbReference type="SAM" id="MobiDB-lite"/>
    </source>
</evidence>
<dbReference type="Proteomes" id="UP000277766">
    <property type="component" value="Unassembled WGS sequence"/>
</dbReference>
<gene>
    <name evidence="2" type="ORF">EJ104_01800</name>
</gene>
<accession>A0A431W4B4</accession>
<feature type="region of interest" description="Disordered" evidence="1">
    <location>
        <begin position="1"/>
        <end position="100"/>
    </location>
</feature>
<dbReference type="AlphaFoldDB" id="A0A431W4B4"/>
<evidence type="ECO:0000313" key="3">
    <source>
        <dbReference type="Proteomes" id="UP000277766"/>
    </source>
</evidence>
<proteinExistence type="predicted"/>
<dbReference type="EMBL" id="RXPE01000002">
    <property type="protein sequence ID" value="RTR30267.1"/>
    <property type="molecule type" value="Genomic_DNA"/>
</dbReference>
<organism evidence="2 3">
    <name type="scientific">Deinococcus radiophilus</name>
    <dbReference type="NCBI Taxonomy" id="32062"/>
    <lineage>
        <taxon>Bacteria</taxon>
        <taxon>Thermotogati</taxon>
        <taxon>Deinococcota</taxon>
        <taxon>Deinococci</taxon>
        <taxon>Deinococcales</taxon>
        <taxon>Deinococcaceae</taxon>
        <taxon>Deinococcus</taxon>
    </lineage>
</organism>
<dbReference type="OrthoDB" id="74054at2"/>